<dbReference type="Gene3D" id="3.30.70.1450">
    <property type="entry name" value="Regulator of K+ conductance, C-terminal domain"/>
    <property type="match status" value="2"/>
</dbReference>
<dbReference type="InterPro" id="IPR006037">
    <property type="entry name" value="RCK_C"/>
</dbReference>
<feature type="domain" description="RCK C-terminal" evidence="8">
    <location>
        <begin position="368"/>
        <end position="452"/>
    </location>
</feature>
<keyword evidence="4" id="KW-0630">Potassium</keyword>
<dbReference type="Pfam" id="PF02080">
    <property type="entry name" value="TrkA_C"/>
    <property type="match status" value="2"/>
</dbReference>
<dbReference type="InterPro" id="IPR003148">
    <property type="entry name" value="RCK_N"/>
</dbReference>
<feature type="domain" description="RCK C-terminal" evidence="8">
    <location>
        <begin position="140"/>
        <end position="224"/>
    </location>
</feature>
<keyword evidence="3" id="KW-0633">Potassium transport</keyword>
<dbReference type="InterPro" id="IPR036291">
    <property type="entry name" value="NAD(P)-bd_dom_sf"/>
</dbReference>
<name>A0A921N0W9_9FIRM</name>
<evidence type="ECO:0000259" key="8">
    <source>
        <dbReference type="PROSITE" id="PS51202"/>
    </source>
</evidence>
<dbReference type="PROSITE" id="PS51202">
    <property type="entry name" value="RCK_C"/>
    <property type="match status" value="2"/>
</dbReference>
<evidence type="ECO:0000256" key="3">
    <source>
        <dbReference type="ARBA" id="ARBA00022538"/>
    </source>
</evidence>
<evidence type="ECO:0000259" key="7">
    <source>
        <dbReference type="PROSITE" id="PS51201"/>
    </source>
</evidence>
<dbReference type="InterPro" id="IPR036721">
    <property type="entry name" value="RCK_C_sf"/>
</dbReference>
<dbReference type="NCBIfam" id="NF007033">
    <property type="entry name" value="PRK09496.1-5"/>
    <property type="match status" value="1"/>
</dbReference>
<organism evidence="9 10">
    <name type="scientific">Romboutsia timonensis</name>
    <dbReference type="NCBI Taxonomy" id="1776391"/>
    <lineage>
        <taxon>Bacteria</taxon>
        <taxon>Bacillati</taxon>
        <taxon>Bacillota</taxon>
        <taxon>Clostridia</taxon>
        <taxon>Peptostreptococcales</taxon>
        <taxon>Peptostreptococcaceae</taxon>
        <taxon>Romboutsia</taxon>
    </lineage>
</organism>
<dbReference type="InterPro" id="IPR006036">
    <property type="entry name" value="K_uptake_TrkA"/>
</dbReference>
<dbReference type="Pfam" id="PF02254">
    <property type="entry name" value="TrkA_N"/>
    <property type="match status" value="2"/>
</dbReference>
<protein>
    <recommendedName>
        <fullName evidence="1">Trk system potassium uptake protein TrkA</fullName>
    </recommendedName>
</protein>
<evidence type="ECO:0000313" key="9">
    <source>
        <dbReference type="EMBL" id="HJG96917.1"/>
    </source>
</evidence>
<evidence type="ECO:0000313" key="10">
    <source>
        <dbReference type="Proteomes" id="UP000776700"/>
    </source>
</evidence>
<dbReference type="EMBL" id="DYUB01000232">
    <property type="protein sequence ID" value="HJG96917.1"/>
    <property type="molecule type" value="Genomic_DNA"/>
</dbReference>
<sequence length="452" mass="50235">MNIIIVGCGKVGSTLAKQLSKEGHDISIIDINDKVVEEFSNSHDVMGIVGNGAAYSIQKSAGIEKAHLLIAVTGSDELNLLCCLIARKAGNCETIAKVRNPIYYKEIGFIKEELGLSMVINPDYEAASEIARILRFPSAIDINVFNKGSVELLSFKLEKGSILHDMKVQEIRAKLKFDILVCMVERGEEVIIPNGEFIMKENDIISIIAPHKKATEFFVKIGMIKNPVKNSMLIGGGDISYYLAKRLIKYGIDVTLVEKDEKRCEELSELIPEAMIIHGDGTDKDLLMEEGITHAESFASLTGLDEQNVLLSLHASNNMNGKIITKVNRITFDEVINNLNLGSIIYPKFTTMRYILKYVRAMNNSIGSNVETLYKIKNDKAEALEFYVNENSKLVGIPLEKLKLKDNLIICYIKRKGEIITPNGQDCIKKGDYVIVVTTNVGLQDLSDILRS</sequence>
<keyword evidence="6" id="KW-0406">Ion transport</keyword>
<dbReference type="PANTHER" id="PTHR43833:SF5">
    <property type="entry name" value="TRK SYSTEM POTASSIUM UPTAKE PROTEIN TRKA"/>
    <property type="match status" value="1"/>
</dbReference>
<feature type="domain" description="RCK N-terminal" evidence="7">
    <location>
        <begin position="228"/>
        <end position="344"/>
    </location>
</feature>
<dbReference type="PANTHER" id="PTHR43833">
    <property type="entry name" value="POTASSIUM CHANNEL PROTEIN 2-RELATED-RELATED"/>
    <property type="match status" value="1"/>
</dbReference>
<dbReference type="NCBIfam" id="NF007039">
    <property type="entry name" value="PRK09496.3-2"/>
    <property type="match status" value="1"/>
</dbReference>
<dbReference type="SUPFAM" id="SSF51735">
    <property type="entry name" value="NAD(P)-binding Rossmann-fold domains"/>
    <property type="match status" value="2"/>
</dbReference>
<dbReference type="AlphaFoldDB" id="A0A921N0W9"/>
<gene>
    <name evidence="9" type="primary">trkA</name>
    <name evidence="9" type="ORF">K8V90_07445</name>
</gene>
<comment type="caution">
    <text evidence="9">The sequence shown here is derived from an EMBL/GenBank/DDBJ whole genome shotgun (WGS) entry which is preliminary data.</text>
</comment>
<evidence type="ECO:0000256" key="4">
    <source>
        <dbReference type="ARBA" id="ARBA00022958"/>
    </source>
</evidence>
<evidence type="ECO:0000256" key="5">
    <source>
        <dbReference type="ARBA" id="ARBA00023027"/>
    </source>
</evidence>
<dbReference type="PRINTS" id="PR00335">
    <property type="entry name" value="KUPTAKETRKA"/>
</dbReference>
<evidence type="ECO:0000256" key="6">
    <source>
        <dbReference type="ARBA" id="ARBA00023065"/>
    </source>
</evidence>
<feature type="domain" description="RCK N-terminal" evidence="7">
    <location>
        <begin position="1"/>
        <end position="120"/>
    </location>
</feature>
<keyword evidence="2" id="KW-0813">Transport</keyword>
<proteinExistence type="predicted"/>
<reference evidence="9" key="2">
    <citation type="submission" date="2021-09" db="EMBL/GenBank/DDBJ databases">
        <authorList>
            <person name="Gilroy R."/>
        </authorList>
    </citation>
    <scope>NUCLEOTIDE SEQUENCE</scope>
    <source>
        <strain evidence="9">1277</strain>
    </source>
</reference>
<dbReference type="GO" id="GO:0015079">
    <property type="term" value="F:potassium ion transmembrane transporter activity"/>
    <property type="evidence" value="ECO:0007669"/>
    <property type="project" value="InterPro"/>
</dbReference>
<dbReference type="PROSITE" id="PS51201">
    <property type="entry name" value="RCK_N"/>
    <property type="match status" value="2"/>
</dbReference>
<dbReference type="InterPro" id="IPR050721">
    <property type="entry name" value="Trk_Ktr_HKT_K-transport"/>
</dbReference>
<dbReference type="Gene3D" id="3.40.50.720">
    <property type="entry name" value="NAD(P)-binding Rossmann-like Domain"/>
    <property type="match status" value="2"/>
</dbReference>
<evidence type="ECO:0000256" key="2">
    <source>
        <dbReference type="ARBA" id="ARBA00022448"/>
    </source>
</evidence>
<evidence type="ECO:0000256" key="1">
    <source>
        <dbReference type="ARBA" id="ARBA00017378"/>
    </source>
</evidence>
<accession>A0A921N0W9</accession>
<dbReference type="Proteomes" id="UP000776700">
    <property type="component" value="Unassembled WGS sequence"/>
</dbReference>
<reference evidence="9" key="1">
    <citation type="journal article" date="2021" name="PeerJ">
        <title>Extensive microbial diversity within the chicken gut microbiome revealed by metagenomics and culture.</title>
        <authorList>
            <person name="Gilroy R."/>
            <person name="Ravi A."/>
            <person name="Getino M."/>
            <person name="Pursley I."/>
            <person name="Horton D.L."/>
            <person name="Alikhan N.F."/>
            <person name="Baker D."/>
            <person name="Gharbi K."/>
            <person name="Hall N."/>
            <person name="Watson M."/>
            <person name="Adriaenssens E.M."/>
            <person name="Foster-Nyarko E."/>
            <person name="Jarju S."/>
            <person name="Secka A."/>
            <person name="Antonio M."/>
            <person name="Oren A."/>
            <person name="Chaudhuri R.R."/>
            <person name="La Ragione R."/>
            <person name="Hildebrand F."/>
            <person name="Pallen M.J."/>
        </authorList>
    </citation>
    <scope>NUCLEOTIDE SEQUENCE</scope>
    <source>
        <strain evidence="9">1277</strain>
    </source>
</reference>
<dbReference type="SUPFAM" id="SSF116726">
    <property type="entry name" value="TrkA C-terminal domain-like"/>
    <property type="match status" value="2"/>
</dbReference>
<dbReference type="NCBIfam" id="NF007031">
    <property type="entry name" value="PRK09496.1-2"/>
    <property type="match status" value="1"/>
</dbReference>
<dbReference type="GO" id="GO:0005886">
    <property type="term" value="C:plasma membrane"/>
    <property type="evidence" value="ECO:0007669"/>
    <property type="project" value="InterPro"/>
</dbReference>
<keyword evidence="5" id="KW-0520">NAD</keyword>